<evidence type="ECO:0000313" key="5">
    <source>
        <dbReference type="EMBL" id="MFC6882037.1"/>
    </source>
</evidence>
<comment type="cofactor">
    <cofactor evidence="1">
        <name>FAD</name>
        <dbReference type="ChEBI" id="CHEBI:57692"/>
    </cofactor>
</comment>
<dbReference type="PANTHER" id="PTHR43004">
    <property type="entry name" value="TRK SYSTEM POTASSIUM UPTAKE PROTEIN"/>
    <property type="match status" value="1"/>
</dbReference>
<evidence type="ECO:0000313" key="6">
    <source>
        <dbReference type="Proteomes" id="UP001596380"/>
    </source>
</evidence>
<dbReference type="InterPro" id="IPR036188">
    <property type="entry name" value="FAD/NAD-bd_sf"/>
</dbReference>
<dbReference type="InterPro" id="IPR050641">
    <property type="entry name" value="RIFMO-like"/>
</dbReference>
<dbReference type="Pfam" id="PF01494">
    <property type="entry name" value="FAD_binding_3"/>
    <property type="match status" value="1"/>
</dbReference>
<evidence type="ECO:0000256" key="2">
    <source>
        <dbReference type="ARBA" id="ARBA00022630"/>
    </source>
</evidence>
<name>A0ABW2CKB9_9ACTN</name>
<keyword evidence="5" id="KW-0503">Monooxygenase</keyword>
<organism evidence="5 6">
    <name type="scientific">Actinomadura yumaensis</name>
    <dbReference type="NCBI Taxonomy" id="111807"/>
    <lineage>
        <taxon>Bacteria</taxon>
        <taxon>Bacillati</taxon>
        <taxon>Actinomycetota</taxon>
        <taxon>Actinomycetes</taxon>
        <taxon>Streptosporangiales</taxon>
        <taxon>Thermomonosporaceae</taxon>
        <taxon>Actinomadura</taxon>
    </lineage>
</organism>
<dbReference type="SUPFAM" id="SSF51905">
    <property type="entry name" value="FAD/NAD(P)-binding domain"/>
    <property type="match status" value="1"/>
</dbReference>
<keyword evidence="3" id="KW-0274">FAD</keyword>
<dbReference type="EMBL" id="JBHSXS010000011">
    <property type="protein sequence ID" value="MFC6882037.1"/>
    <property type="molecule type" value="Genomic_DNA"/>
</dbReference>
<comment type="caution">
    <text evidence="5">The sequence shown here is derived from an EMBL/GenBank/DDBJ whole genome shotgun (WGS) entry which is preliminary data.</text>
</comment>
<accession>A0ABW2CKB9</accession>
<evidence type="ECO:0000256" key="3">
    <source>
        <dbReference type="ARBA" id="ARBA00022827"/>
    </source>
</evidence>
<keyword evidence="2" id="KW-0285">Flavoprotein</keyword>
<dbReference type="Gene3D" id="3.30.9.10">
    <property type="entry name" value="D-Amino Acid Oxidase, subunit A, domain 2"/>
    <property type="match status" value="1"/>
</dbReference>
<gene>
    <name evidence="5" type="ORF">ACFQKB_19955</name>
</gene>
<dbReference type="GO" id="GO:0004497">
    <property type="term" value="F:monooxygenase activity"/>
    <property type="evidence" value="ECO:0007669"/>
    <property type="project" value="UniProtKB-KW"/>
</dbReference>
<dbReference type="PANTHER" id="PTHR43004:SF19">
    <property type="entry name" value="BINDING MONOOXYGENASE, PUTATIVE (JCVI)-RELATED"/>
    <property type="match status" value="1"/>
</dbReference>
<dbReference type="PRINTS" id="PR00420">
    <property type="entry name" value="RNGMNOXGNASE"/>
</dbReference>
<dbReference type="Gene3D" id="3.50.50.60">
    <property type="entry name" value="FAD/NAD(P)-binding domain"/>
    <property type="match status" value="1"/>
</dbReference>
<evidence type="ECO:0000256" key="1">
    <source>
        <dbReference type="ARBA" id="ARBA00001974"/>
    </source>
</evidence>
<dbReference type="InterPro" id="IPR002938">
    <property type="entry name" value="FAD-bd"/>
</dbReference>
<reference evidence="6" key="1">
    <citation type="journal article" date="2019" name="Int. J. Syst. Evol. Microbiol.">
        <title>The Global Catalogue of Microorganisms (GCM) 10K type strain sequencing project: providing services to taxonomists for standard genome sequencing and annotation.</title>
        <authorList>
            <consortium name="The Broad Institute Genomics Platform"/>
            <consortium name="The Broad Institute Genome Sequencing Center for Infectious Disease"/>
            <person name="Wu L."/>
            <person name="Ma J."/>
        </authorList>
    </citation>
    <scope>NUCLEOTIDE SEQUENCE [LARGE SCALE GENOMIC DNA]</scope>
    <source>
        <strain evidence="6">JCM 3369</strain>
    </source>
</reference>
<proteinExistence type="predicted"/>
<keyword evidence="6" id="KW-1185">Reference proteome</keyword>
<sequence length="540" mass="58310">MAPQVAGRRVPSDGAPGPDVPVLIVGAGPVGAVLALELARQKTPSVVLERSTRPPRFPKMDYVNGRSMELLDRLGVTSEIRARGVAADQPADHVFLRDAARPPVAAWRQPSVADTVRRYAAHGDGATPAHAYQRVRGSLLEEVVRDAARENPLIDLWEGCRFTGYTLLQEGVEVSAVGRDGGRQRFRARWLVGCDGADSGVRQAAGIGVQDDGPGTRRCSLYFVSDDPLLRRECPPFVTVTATGVNLVSRDGDRLWSMSFPVGDGEELDDPVAEARARFGAPFAVEELLDVSHWRVTLAVADAYRAGPVFLAGDAAHQFSPLGGHGANTGFADAADLGWKVAAVAAGWAGPGLLDSYEAERRPVALFNREMCGKLVETWNRFIRLSAAGTSDEQLAGFLEREMVQLDNLGVHFGHRYSGSPVVWPADGTAPAWSWDRVDDRPWPGGRLPSIRLPGGDRLFDRLGPGFTLVGLTDSAAGDSLVAEAERRRMPLTCVPCDIPAVRAAWGCDLVLVRPDQHVAWQGGTAERRWSTILDRVCGR</sequence>
<keyword evidence="5" id="KW-0560">Oxidoreductase</keyword>
<feature type="domain" description="FAD-binding" evidence="4">
    <location>
        <begin position="19"/>
        <end position="365"/>
    </location>
</feature>
<dbReference type="Proteomes" id="UP001596380">
    <property type="component" value="Unassembled WGS sequence"/>
</dbReference>
<dbReference type="Pfam" id="PF21274">
    <property type="entry name" value="Rng_hyd_C"/>
    <property type="match status" value="1"/>
</dbReference>
<evidence type="ECO:0000259" key="4">
    <source>
        <dbReference type="Pfam" id="PF01494"/>
    </source>
</evidence>
<dbReference type="Gene3D" id="3.40.30.120">
    <property type="match status" value="1"/>
</dbReference>
<dbReference type="RefSeq" id="WP_160825108.1">
    <property type="nucleotide sequence ID" value="NZ_JBHSXS010000011.1"/>
</dbReference>
<protein>
    <submittedName>
        <fullName evidence="5">FAD-dependent monooxygenase</fullName>
    </submittedName>
</protein>